<dbReference type="Pfam" id="PF00067">
    <property type="entry name" value="p450"/>
    <property type="match status" value="1"/>
</dbReference>
<organism evidence="10 11">
    <name type="scientific">Tetrapyrgos nigripes</name>
    <dbReference type="NCBI Taxonomy" id="182062"/>
    <lineage>
        <taxon>Eukaryota</taxon>
        <taxon>Fungi</taxon>
        <taxon>Dikarya</taxon>
        <taxon>Basidiomycota</taxon>
        <taxon>Agaricomycotina</taxon>
        <taxon>Agaricomycetes</taxon>
        <taxon>Agaricomycetidae</taxon>
        <taxon>Agaricales</taxon>
        <taxon>Marasmiineae</taxon>
        <taxon>Marasmiaceae</taxon>
        <taxon>Tetrapyrgos</taxon>
    </lineage>
</organism>
<feature type="transmembrane region" description="Helical" evidence="9">
    <location>
        <begin position="20"/>
        <end position="44"/>
    </location>
</feature>
<keyword evidence="9" id="KW-0812">Transmembrane</keyword>
<keyword evidence="4 7" id="KW-0479">Metal-binding</keyword>
<keyword evidence="7 8" id="KW-0349">Heme</keyword>
<keyword evidence="9" id="KW-1133">Transmembrane helix</keyword>
<dbReference type="Proteomes" id="UP000559256">
    <property type="component" value="Unassembled WGS sequence"/>
</dbReference>
<dbReference type="GO" id="GO:0004497">
    <property type="term" value="F:monooxygenase activity"/>
    <property type="evidence" value="ECO:0007669"/>
    <property type="project" value="UniProtKB-KW"/>
</dbReference>
<dbReference type="InterPro" id="IPR050121">
    <property type="entry name" value="Cytochrome_P450_monoxygenase"/>
</dbReference>
<accession>A0A8H5D953</accession>
<evidence type="ECO:0000313" key="11">
    <source>
        <dbReference type="Proteomes" id="UP000559256"/>
    </source>
</evidence>
<dbReference type="AlphaFoldDB" id="A0A8H5D953"/>
<keyword evidence="6 7" id="KW-0408">Iron</keyword>
<name>A0A8H5D953_9AGAR</name>
<dbReference type="EMBL" id="JAACJM010000056">
    <property type="protein sequence ID" value="KAF5355464.1"/>
    <property type="molecule type" value="Genomic_DNA"/>
</dbReference>
<evidence type="ECO:0000256" key="2">
    <source>
        <dbReference type="ARBA" id="ARBA00005179"/>
    </source>
</evidence>
<keyword evidence="11" id="KW-1185">Reference proteome</keyword>
<dbReference type="PANTHER" id="PTHR24305">
    <property type="entry name" value="CYTOCHROME P450"/>
    <property type="match status" value="1"/>
</dbReference>
<dbReference type="OrthoDB" id="1470350at2759"/>
<proteinExistence type="inferred from homology"/>
<evidence type="ECO:0000256" key="1">
    <source>
        <dbReference type="ARBA" id="ARBA00001971"/>
    </source>
</evidence>
<evidence type="ECO:0000256" key="4">
    <source>
        <dbReference type="ARBA" id="ARBA00022723"/>
    </source>
</evidence>
<evidence type="ECO:0000256" key="9">
    <source>
        <dbReference type="SAM" id="Phobius"/>
    </source>
</evidence>
<dbReference type="Gene3D" id="1.10.630.10">
    <property type="entry name" value="Cytochrome P450"/>
    <property type="match status" value="1"/>
</dbReference>
<dbReference type="GO" id="GO:0005506">
    <property type="term" value="F:iron ion binding"/>
    <property type="evidence" value="ECO:0007669"/>
    <property type="project" value="InterPro"/>
</dbReference>
<evidence type="ECO:0000256" key="8">
    <source>
        <dbReference type="RuleBase" id="RU000461"/>
    </source>
</evidence>
<gene>
    <name evidence="10" type="ORF">D9758_006320</name>
</gene>
<dbReference type="InterPro" id="IPR036396">
    <property type="entry name" value="Cyt_P450_sf"/>
</dbReference>
<evidence type="ECO:0000256" key="7">
    <source>
        <dbReference type="PIRSR" id="PIRSR602401-1"/>
    </source>
</evidence>
<keyword evidence="9" id="KW-0472">Membrane</keyword>
<dbReference type="PRINTS" id="PR00463">
    <property type="entry name" value="EP450I"/>
</dbReference>
<dbReference type="SUPFAM" id="SSF48264">
    <property type="entry name" value="Cytochrome P450"/>
    <property type="match status" value="1"/>
</dbReference>
<dbReference type="GO" id="GO:0016705">
    <property type="term" value="F:oxidoreductase activity, acting on paired donors, with incorporation or reduction of molecular oxygen"/>
    <property type="evidence" value="ECO:0007669"/>
    <property type="project" value="InterPro"/>
</dbReference>
<dbReference type="GO" id="GO:0020037">
    <property type="term" value="F:heme binding"/>
    <property type="evidence" value="ECO:0007669"/>
    <property type="project" value="InterPro"/>
</dbReference>
<comment type="pathway">
    <text evidence="2">Secondary metabolite biosynthesis.</text>
</comment>
<keyword evidence="5 8" id="KW-0560">Oxidoreductase</keyword>
<evidence type="ECO:0000313" key="10">
    <source>
        <dbReference type="EMBL" id="KAF5355464.1"/>
    </source>
</evidence>
<keyword evidence="8" id="KW-0503">Monooxygenase</keyword>
<comment type="caution">
    <text evidence="10">The sequence shown here is derived from an EMBL/GenBank/DDBJ whole genome shotgun (WGS) entry which is preliminary data.</text>
</comment>
<feature type="binding site" description="axial binding residue" evidence="7">
    <location>
        <position position="463"/>
    </location>
    <ligand>
        <name>heme</name>
        <dbReference type="ChEBI" id="CHEBI:30413"/>
    </ligand>
    <ligandPart>
        <name>Fe</name>
        <dbReference type="ChEBI" id="CHEBI:18248"/>
    </ligandPart>
</feature>
<dbReference type="PRINTS" id="PR00385">
    <property type="entry name" value="P450"/>
</dbReference>
<evidence type="ECO:0000256" key="5">
    <source>
        <dbReference type="ARBA" id="ARBA00023002"/>
    </source>
</evidence>
<comment type="similarity">
    <text evidence="3 8">Belongs to the cytochrome P450 family.</text>
</comment>
<dbReference type="InterPro" id="IPR001128">
    <property type="entry name" value="Cyt_P450"/>
</dbReference>
<dbReference type="InterPro" id="IPR002401">
    <property type="entry name" value="Cyt_P450_E_grp-I"/>
</dbReference>
<evidence type="ECO:0008006" key="12">
    <source>
        <dbReference type="Google" id="ProtNLM"/>
    </source>
</evidence>
<dbReference type="CDD" id="cd11062">
    <property type="entry name" value="CYP58-like"/>
    <property type="match status" value="1"/>
</dbReference>
<sequence>MLWSWQTTHLPVLMDILTLYPTPALLLGSLSAWLVVVLAYRLFVHPLSRFPGPKLAALTEYYGGYYDLIEDGGLLFQIERLHVKYGPIVRVGPNTLHFSDPQAFADIYTNGTTFAKSSLLYDSFFHSYESSHGYVDLHEARVRRGMLNPFFSRRAILKLRYVIQGKIDRLITRIKEYPKGRPIDLSFAFRSLTMEIITEYCFSASYDALEYPDFRHPLVVVFQELIQNFWLSKYFTTPMRLFASSPTWLLLKMNPGMLDYINMKQDLEDRIDRYIKDESALEAVEHETIFHHLILPRTKDGVIDRSLRPSRRSLVDEAFSLLGAGSDTVGNTSCIATLYALSNPDICRKVKEELRQAWPDPETVPELTVLEQLPYLTAFIKESLRFSHGVVTPLPRVVGPSDTRIGGVLVPAGTVVEMSCVLIHKNPEIFKDPETFNPDRWLTPESKDLETYLVPFSRGPRMCLGINLAWCELYLILGSVFRRLDFELYDTSIEDFKDFKEIFVPVWKGSMKVTVKQ</sequence>
<dbReference type="PANTHER" id="PTHR24305:SF157">
    <property type="entry name" value="N-ACETYLTRYPTOPHAN 6-HYDROXYLASE IVOC-RELATED"/>
    <property type="match status" value="1"/>
</dbReference>
<evidence type="ECO:0000256" key="6">
    <source>
        <dbReference type="ARBA" id="ARBA00023004"/>
    </source>
</evidence>
<dbReference type="InterPro" id="IPR017972">
    <property type="entry name" value="Cyt_P450_CS"/>
</dbReference>
<evidence type="ECO:0000256" key="3">
    <source>
        <dbReference type="ARBA" id="ARBA00010617"/>
    </source>
</evidence>
<protein>
    <recommendedName>
        <fullName evidence="12">Cytochrome P450</fullName>
    </recommendedName>
</protein>
<reference evidence="10 11" key="1">
    <citation type="journal article" date="2020" name="ISME J.">
        <title>Uncovering the hidden diversity of litter-decomposition mechanisms in mushroom-forming fungi.</title>
        <authorList>
            <person name="Floudas D."/>
            <person name="Bentzer J."/>
            <person name="Ahren D."/>
            <person name="Johansson T."/>
            <person name="Persson P."/>
            <person name="Tunlid A."/>
        </authorList>
    </citation>
    <scope>NUCLEOTIDE SEQUENCE [LARGE SCALE GENOMIC DNA]</scope>
    <source>
        <strain evidence="10 11">CBS 291.85</strain>
    </source>
</reference>
<comment type="cofactor">
    <cofactor evidence="1 7">
        <name>heme</name>
        <dbReference type="ChEBI" id="CHEBI:30413"/>
    </cofactor>
</comment>
<dbReference type="PROSITE" id="PS00086">
    <property type="entry name" value="CYTOCHROME_P450"/>
    <property type="match status" value="1"/>
</dbReference>